<evidence type="ECO:0000256" key="8">
    <source>
        <dbReference type="SAM" id="MobiDB-lite"/>
    </source>
</evidence>
<dbReference type="OrthoDB" id="448448at2759"/>
<dbReference type="GO" id="GO:0008094">
    <property type="term" value="F:ATP-dependent activity, acting on DNA"/>
    <property type="evidence" value="ECO:0007669"/>
    <property type="project" value="TreeGrafter"/>
</dbReference>
<dbReference type="InterPro" id="IPR038718">
    <property type="entry name" value="SNF2-like_sf"/>
</dbReference>
<dbReference type="SMART" id="SM00490">
    <property type="entry name" value="HELICc"/>
    <property type="match status" value="1"/>
</dbReference>
<dbReference type="PROSITE" id="PS00518">
    <property type="entry name" value="ZF_RING_1"/>
    <property type="match status" value="1"/>
</dbReference>
<gene>
    <name evidence="11" type="ORF">M011DRAFT_397133</name>
</gene>
<keyword evidence="1" id="KW-0479">Metal-binding</keyword>
<dbReference type="PANTHER" id="PTHR45626">
    <property type="entry name" value="TRANSCRIPTION TERMINATION FACTOR 2-RELATED"/>
    <property type="match status" value="1"/>
</dbReference>
<dbReference type="PANTHER" id="PTHR45626:SF17">
    <property type="entry name" value="HELICASE-LIKE TRANSCRIPTION FACTOR"/>
    <property type="match status" value="1"/>
</dbReference>
<feature type="domain" description="Helicase ATP-binding" evidence="9">
    <location>
        <begin position="356"/>
        <end position="547"/>
    </location>
</feature>
<dbReference type="InterPro" id="IPR001650">
    <property type="entry name" value="Helicase_C-like"/>
</dbReference>
<feature type="compositionally biased region" description="Polar residues" evidence="8">
    <location>
        <begin position="718"/>
        <end position="733"/>
    </location>
</feature>
<dbReference type="SMART" id="SM00487">
    <property type="entry name" value="DEXDc"/>
    <property type="match status" value="1"/>
</dbReference>
<evidence type="ECO:0000256" key="6">
    <source>
        <dbReference type="ARBA" id="ARBA00022833"/>
    </source>
</evidence>
<dbReference type="InterPro" id="IPR049730">
    <property type="entry name" value="SNF2/RAD54-like_C"/>
</dbReference>
<feature type="compositionally biased region" description="Basic residues" evidence="8">
    <location>
        <begin position="216"/>
        <end position="227"/>
    </location>
</feature>
<dbReference type="GO" id="GO:0016787">
    <property type="term" value="F:hydrolase activity"/>
    <property type="evidence" value="ECO:0007669"/>
    <property type="project" value="UniProtKB-KW"/>
</dbReference>
<organism evidence="11 12">
    <name type="scientific">Sporormia fimetaria CBS 119925</name>
    <dbReference type="NCBI Taxonomy" id="1340428"/>
    <lineage>
        <taxon>Eukaryota</taxon>
        <taxon>Fungi</taxon>
        <taxon>Dikarya</taxon>
        <taxon>Ascomycota</taxon>
        <taxon>Pezizomycotina</taxon>
        <taxon>Dothideomycetes</taxon>
        <taxon>Pleosporomycetidae</taxon>
        <taxon>Pleosporales</taxon>
        <taxon>Sporormiaceae</taxon>
        <taxon>Sporormia</taxon>
    </lineage>
</organism>
<feature type="domain" description="Helicase C-terminal" evidence="10">
    <location>
        <begin position="876"/>
        <end position="1037"/>
    </location>
</feature>
<dbReference type="GO" id="GO:0005524">
    <property type="term" value="F:ATP binding"/>
    <property type="evidence" value="ECO:0007669"/>
    <property type="project" value="UniProtKB-KW"/>
</dbReference>
<proteinExistence type="predicted"/>
<evidence type="ECO:0000313" key="12">
    <source>
        <dbReference type="Proteomes" id="UP000799440"/>
    </source>
</evidence>
<feature type="region of interest" description="Disordered" evidence="8">
    <location>
        <begin position="199"/>
        <end position="260"/>
    </location>
</feature>
<evidence type="ECO:0000256" key="5">
    <source>
        <dbReference type="ARBA" id="ARBA00022806"/>
    </source>
</evidence>
<dbReference type="GO" id="GO:0004386">
    <property type="term" value="F:helicase activity"/>
    <property type="evidence" value="ECO:0007669"/>
    <property type="project" value="UniProtKB-KW"/>
</dbReference>
<evidence type="ECO:0000313" key="11">
    <source>
        <dbReference type="EMBL" id="KAF2750189.1"/>
    </source>
</evidence>
<name>A0A6A6VK57_9PLEO</name>
<evidence type="ECO:0000259" key="10">
    <source>
        <dbReference type="PROSITE" id="PS51194"/>
    </source>
</evidence>
<sequence>MGALAFDKIVQLQHNLTRRAKKPNTPNLGSLLQTKAKLDQHPHPTSKLRSLLQGSPAHNAHNAAQCTEEDENEDRRAAARFQQQERHYDDLKRRNGGRLSFAQSIEWDTIQMAERLRVKKRERELALERLDETEASQTLPGMDDAPEDEEQNAMHSDTEEEEIIEARKRKKIAMPRKEVKHQSLQEAEARSLEVALEGAGYGKKRKTGEGTAKARSTTKSRKSKPKPKSKEVKTAQPKKQRKSAKQKEEEARQLNQSTSLFTSDVFADQAPEDAAEQPVFTSTTKSEALAQLLSSVSMGCKNAAGADKRALLAATKDFDGRGSVKADGKGLWLVKGMKTSLKPYQVLGAAFMRRRENALEEPRGGLMADQMGLGKTLMTLANIVNGRSTDPDVKTTLLVASPSLLTQWHREIDQHTDRKWNIMRYGTGSRIDSNFNVKVFEHCDIILTTYHEVVRSYPKNKPPVELQTAEEKIAWWKKEFATKRGMLHRIQFYRIVLDEAQAIKNHTSRTSIACRALMARHRWALSGTPIVNGLEELYPYFKFLNVPYTGSLKIFKNNYCDSKNPENADRLLLKLNQFMIRRTHADTMFGAPILKLPKADQITLWCDFNPVERNIYEIVQKRFIERINSWSREGEIHKSYNNILVMLLRLRQLTAHVWMLELVMKDLLEQEDIEKIRDVVKHADFNEKTGHTIMAIRKQLEWYAKTGRKPGPREVAVTASSQDTNESQSHSNEGSGGNFGKDYDFKPYLDSLTSGESGQKREAKARCCAGYEGCTKGPKNLWLTACGHLYCEVCYLEAMLSAGEEEGNQCVTCMKCGSIWKSARPCDVEDDQEERFSVPTTGNGRQRVRADKEELKNDWISMCGPKLLPSTKTVAVKAQILNWIDENPNVKIIIYTWFLPMMRILSKVFEQEGWPTEQYHGKMSHEARDKALRHFADNDKIRVMLASIQCGGLGLNLTMASRVIIIDPWWNRAVEQQAFCRVFRIGQKETTFMTRFCVRNTVDERLIQMQDRKQKEIDEIMEDDGTRLKKLKMADLLRLFGAVVDGEGGKPFIMVDNAGTHGGFHADEDHEGYADEE</sequence>
<dbReference type="GO" id="GO:0005634">
    <property type="term" value="C:nucleus"/>
    <property type="evidence" value="ECO:0007669"/>
    <property type="project" value="TreeGrafter"/>
</dbReference>
<dbReference type="GO" id="GO:0008270">
    <property type="term" value="F:zinc ion binding"/>
    <property type="evidence" value="ECO:0007669"/>
    <property type="project" value="UniProtKB-KW"/>
</dbReference>
<dbReference type="PROSITE" id="PS51192">
    <property type="entry name" value="HELICASE_ATP_BIND_1"/>
    <property type="match status" value="1"/>
</dbReference>
<protein>
    <recommendedName>
        <fullName evidence="13">P-loop containing nucleoside triphosphate hydrolase protein</fullName>
    </recommendedName>
</protein>
<evidence type="ECO:0008006" key="13">
    <source>
        <dbReference type="Google" id="ProtNLM"/>
    </source>
</evidence>
<keyword evidence="2" id="KW-0547">Nucleotide-binding</keyword>
<dbReference type="InterPro" id="IPR050628">
    <property type="entry name" value="SNF2_RAD54_helicase_TF"/>
</dbReference>
<evidence type="ECO:0000256" key="4">
    <source>
        <dbReference type="ARBA" id="ARBA00022801"/>
    </source>
</evidence>
<keyword evidence="5" id="KW-0347">Helicase</keyword>
<dbReference type="Gene3D" id="3.40.50.10810">
    <property type="entry name" value="Tandem AAA-ATPase domain"/>
    <property type="match status" value="1"/>
</dbReference>
<reference evidence="11" key="1">
    <citation type="journal article" date="2020" name="Stud. Mycol.">
        <title>101 Dothideomycetes genomes: a test case for predicting lifestyles and emergence of pathogens.</title>
        <authorList>
            <person name="Haridas S."/>
            <person name="Albert R."/>
            <person name="Binder M."/>
            <person name="Bloem J."/>
            <person name="Labutti K."/>
            <person name="Salamov A."/>
            <person name="Andreopoulos B."/>
            <person name="Baker S."/>
            <person name="Barry K."/>
            <person name="Bills G."/>
            <person name="Bluhm B."/>
            <person name="Cannon C."/>
            <person name="Castanera R."/>
            <person name="Culley D."/>
            <person name="Daum C."/>
            <person name="Ezra D."/>
            <person name="Gonzalez J."/>
            <person name="Henrissat B."/>
            <person name="Kuo A."/>
            <person name="Liang C."/>
            <person name="Lipzen A."/>
            <person name="Lutzoni F."/>
            <person name="Magnuson J."/>
            <person name="Mondo S."/>
            <person name="Nolan M."/>
            <person name="Ohm R."/>
            <person name="Pangilinan J."/>
            <person name="Park H.-J."/>
            <person name="Ramirez L."/>
            <person name="Alfaro M."/>
            <person name="Sun H."/>
            <person name="Tritt A."/>
            <person name="Yoshinaga Y."/>
            <person name="Zwiers L.-H."/>
            <person name="Turgeon B."/>
            <person name="Goodwin S."/>
            <person name="Spatafora J."/>
            <person name="Crous P."/>
            <person name="Grigoriev I."/>
        </authorList>
    </citation>
    <scope>NUCLEOTIDE SEQUENCE</scope>
    <source>
        <strain evidence="11">CBS 119925</strain>
    </source>
</reference>
<dbReference type="GO" id="GO:0006281">
    <property type="term" value="P:DNA repair"/>
    <property type="evidence" value="ECO:0007669"/>
    <property type="project" value="TreeGrafter"/>
</dbReference>
<dbReference type="SUPFAM" id="SSF52540">
    <property type="entry name" value="P-loop containing nucleoside triphosphate hydrolases"/>
    <property type="match status" value="2"/>
</dbReference>
<dbReference type="CDD" id="cd18008">
    <property type="entry name" value="DEXDc_SHPRH-like"/>
    <property type="match status" value="1"/>
</dbReference>
<dbReference type="Pfam" id="PF00271">
    <property type="entry name" value="Helicase_C"/>
    <property type="match status" value="1"/>
</dbReference>
<dbReference type="InterPro" id="IPR027417">
    <property type="entry name" value="P-loop_NTPase"/>
</dbReference>
<keyword evidence="6" id="KW-0862">Zinc</keyword>
<feature type="region of interest" description="Disordered" evidence="8">
    <location>
        <begin position="128"/>
        <end position="163"/>
    </location>
</feature>
<evidence type="ECO:0000256" key="7">
    <source>
        <dbReference type="ARBA" id="ARBA00022840"/>
    </source>
</evidence>
<keyword evidence="3" id="KW-0863">Zinc-finger</keyword>
<dbReference type="Proteomes" id="UP000799440">
    <property type="component" value="Unassembled WGS sequence"/>
</dbReference>
<evidence type="ECO:0000256" key="3">
    <source>
        <dbReference type="ARBA" id="ARBA00022771"/>
    </source>
</evidence>
<dbReference type="PROSITE" id="PS51194">
    <property type="entry name" value="HELICASE_CTER"/>
    <property type="match status" value="1"/>
</dbReference>
<dbReference type="Gene3D" id="3.40.50.300">
    <property type="entry name" value="P-loop containing nucleotide triphosphate hydrolases"/>
    <property type="match status" value="1"/>
</dbReference>
<feature type="region of interest" description="Disordered" evidence="8">
    <location>
        <begin position="37"/>
        <end position="75"/>
    </location>
</feature>
<dbReference type="InterPro" id="IPR014001">
    <property type="entry name" value="Helicase_ATP-bd"/>
</dbReference>
<evidence type="ECO:0000259" key="9">
    <source>
        <dbReference type="PROSITE" id="PS51192"/>
    </source>
</evidence>
<dbReference type="Pfam" id="PF00176">
    <property type="entry name" value="SNF2-rel_dom"/>
    <property type="match status" value="1"/>
</dbReference>
<dbReference type="InterPro" id="IPR000330">
    <property type="entry name" value="SNF2_N"/>
</dbReference>
<feature type="region of interest" description="Disordered" evidence="8">
    <location>
        <begin position="709"/>
        <end position="740"/>
    </location>
</feature>
<keyword evidence="4" id="KW-0378">Hydrolase</keyword>
<keyword evidence="7" id="KW-0067">ATP-binding</keyword>
<accession>A0A6A6VK57</accession>
<dbReference type="EMBL" id="MU006564">
    <property type="protein sequence ID" value="KAF2750189.1"/>
    <property type="molecule type" value="Genomic_DNA"/>
</dbReference>
<keyword evidence="12" id="KW-1185">Reference proteome</keyword>
<dbReference type="AlphaFoldDB" id="A0A6A6VK57"/>
<evidence type="ECO:0000256" key="1">
    <source>
        <dbReference type="ARBA" id="ARBA00022723"/>
    </source>
</evidence>
<dbReference type="InterPro" id="IPR017907">
    <property type="entry name" value="Znf_RING_CS"/>
</dbReference>
<evidence type="ECO:0000256" key="2">
    <source>
        <dbReference type="ARBA" id="ARBA00022741"/>
    </source>
</evidence>
<dbReference type="FunFam" id="3.40.50.300:FF:003823">
    <property type="entry name" value="SNF2 family helicase, putative"/>
    <property type="match status" value="1"/>
</dbReference>
<dbReference type="CDD" id="cd18793">
    <property type="entry name" value="SF2_C_SNF"/>
    <property type="match status" value="1"/>
</dbReference>